<accession>A0A3B5MUC1</accession>
<dbReference type="InterPro" id="IPR016187">
    <property type="entry name" value="CTDL_fold"/>
</dbReference>
<proteinExistence type="predicted"/>
<keyword evidence="2" id="KW-1185">Reference proteome</keyword>
<dbReference type="Ensembl" id="ENSXCOT00000025133.1">
    <property type="protein sequence ID" value="ENSXCOP00000024832.1"/>
    <property type="gene ID" value="ENSXCOG00000018540.1"/>
</dbReference>
<dbReference type="GeneTree" id="ENSGT01090000260488"/>
<dbReference type="AlphaFoldDB" id="A0A3B5MUC1"/>
<evidence type="ECO:0000313" key="1">
    <source>
        <dbReference type="Ensembl" id="ENSXCOP00000024832.1"/>
    </source>
</evidence>
<protein>
    <recommendedName>
        <fullName evidence="3">C-type lectin domain-containing protein</fullName>
    </recommendedName>
</protein>
<dbReference type="Proteomes" id="UP000261380">
    <property type="component" value="Unplaced"/>
</dbReference>
<sequence>MQNTQLISAVAIKGKQNRASILYFCLTITSNLKPSELDSLLPDATCPDEWLKFNCSCYQISGNGSWDEGREHCMRKGGDLVQFFSNVHWDIIFCNCYIWNNRIRE</sequence>
<name>A0A3B5MUC1_9TELE</name>
<evidence type="ECO:0008006" key="3">
    <source>
        <dbReference type="Google" id="ProtNLM"/>
    </source>
</evidence>
<dbReference type="Gene3D" id="3.10.100.10">
    <property type="entry name" value="Mannose-Binding Protein A, subunit A"/>
    <property type="match status" value="1"/>
</dbReference>
<reference evidence="1" key="2">
    <citation type="submission" date="2025-09" db="UniProtKB">
        <authorList>
            <consortium name="Ensembl"/>
        </authorList>
    </citation>
    <scope>IDENTIFICATION</scope>
</reference>
<reference evidence="1" key="1">
    <citation type="submission" date="2025-08" db="UniProtKB">
        <authorList>
            <consortium name="Ensembl"/>
        </authorList>
    </citation>
    <scope>IDENTIFICATION</scope>
</reference>
<organism evidence="1 2">
    <name type="scientific">Xiphophorus couchianus</name>
    <name type="common">Monterrey platyfish</name>
    <dbReference type="NCBI Taxonomy" id="32473"/>
    <lineage>
        <taxon>Eukaryota</taxon>
        <taxon>Metazoa</taxon>
        <taxon>Chordata</taxon>
        <taxon>Craniata</taxon>
        <taxon>Vertebrata</taxon>
        <taxon>Euteleostomi</taxon>
        <taxon>Actinopterygii</taxon>
        <taxon>Neopterygii</taxon>
        <taxon>Teleostei</taxon>
        <taxon>Neoteleostei</taxon>
        <taxon>Acanthomorphata</taxon>
        <taxon>Ovalentaria</taxon>
        <taxon>Atherinomorphae</taxon>
        <taxon>Cyprinodontiformes</taxon>
        <taxon>Poeciliidae</taxon>
        <taxon>Poeciliinae</taxon>
        <taxon>Xiphophorus</taxon>
    </lineage>
</organism>
<dbReference type="InterPro" id="IPR016186">
    <property type="entry name" value="C-type_lectin-like/link_sf"/>
</dbReference>
<dbReference type="SUPFAM" id="SSF56436">
    <property type="entry name" value="C-type lectin-like"/>
    <property type="match status" value="1"/>
</dbReference>
<evidence type="ECO:0000313" key="2">
    <source>
        <dbReference type="Proteomes" id="UP000261380"/>
    </source>
</evidence>